<accession>A0A0W8FUJ3</accession>
<dbReference type="InterPro" id="IPR037914">
    <property type="entry name" value="SpoVT-AbrB_sf"/>
</dbReference>
<dbReference type="InterPro" id="IPR051734">
    <property type="entry name" value="VapB_TA_antitoxins"/>
</dbReference>
<organism evidence="3">
    <name type="scientific">hydrocarbon metagenome</name>
    <dbReference type="NCBI Taxonomy" id="938273"/>
    <lineage>
        <taxon>unclassified sequences</taxon>
        <taxon>metagenomes</taxon>
        <taxon>ecological metagenomes</taxon>
    </lineage>
</organism>
<proteinExistence type="inferred from homology"/>
<name>A0A0W8FUJ3_9ZZZZ</name>
<dbReference type="PROSITE" id="PS51740">
    <property type="entry name" value="SPOVT_ABRB"/>
    <property type="match status" value="1"/>
</dbReference>
<gene>
    <name evidence="3" type="ORF">ASZ90_005636</name>
</gene>
<evidence type="ECO:0000256" key="1">
    <source>
        <dbReference type="ARBA" id="ARBA00007924"/>
    </source>
</evidence>
<sequence length="76" mass="8986">MNTAKIFTNGRSQAIRLPKEYRFQGNEVYINKIDDIVVIMPKNKKMASLMNTIDKFTDDFMEERNQPPVQSREDFQ</sequence>
<dbReference type="Gene3D" id="2.10.260.10">
    <property type="match status" value="1"/>
</dbReference>
<dbReference type="EMBL" id="LNQE01000844">
    <property type="protein sequence ID" value="KUG24524.1"/>
    <property type="molecule type" value="Genomic_DNA"/>
</dbReference>
<reference evidence="3" key="1">
    <citation type="journal article" date="2015" name="Proc. Natl. Acad. Sci. U.S.A.">
        <title>Networks of energetic and metabolic interactions define dynamics in microbial communities.</title>
        <authorList>
            <person name="Embree M."/>
            <person name="Liu J.K."/>
            <person name="Al-Bassam M.M."/>
            <person name="Zengler K."/>
        </authorList>
    </citation>
    <scope>NUCLEOTIDE SEQUENCE</scope>
</reference>
<comment type="caution">
    <text evidence="3">The sequence shown here is derived from an EMBL/GenBank/DDBJ whole genome shotgun (WGS) entry which is preliminary data.</text>
</comment>
<dbReference type="GO" id="GO:0003677">
    <property type="term" value="F:DNA binding"/>
    <property type="evidence" value="ECO:0007669"/>
    <property type="project" value="InterPro"/>
</dbReference>
<comment type="similarity">
    <text evidence="1">Belongs to the VapB family.</text>
</comment>
<dbReference type="PANTHER" id="PTHR37550">
    <property type="entry name" value="ANTITOXIN VAPB1"/>
    <property type="match status" value="1"/>
</dbReference>
<protein>
    <submittedName>
        <fullName evidence="3">Vapb protein (Antitoxin to vapc)</fullName>
    </submittedName>
</protein>
<dbReference type="NCBIfam" id="NF040493">
    <property type="entry name" value="TA_anti_VapB"/>
    <property type="match status" value="1"/>
</dbReference>
<dbReference type="SUPFAM" id="SSF89447">
    <property type="entry name" value="AbrB/MazE/MraZ-like"/>
    <property type="match status" value="1"/>
</dbReference>
<dbReference type="InterPro" id="IPR047976">
    <property type="entry name" value="Anti_VapB2-like"/>
</dbReference>
<dbReference type="PANTHER" id="PTHR37550:SF3">
    <property type="entry name" value="ANTITOXIN VAPB1"/>
    <property type="match status" value="1"/>
</dbReference>
<dbReference type="Pfam" id="PF04014">
    <property type="entry name" value="MazE_antitoxin"/>
    <property type="match status" value="1"/>
</dbReference>
<dbReference type="InterPro" id="IPR007159">
    <property type="entry name" value="SpoVT-AbrB_dom"/>
</dbReference>
<evidence type="ECO:0000313" key="3">
    <source>
        <dbReference type="EMBL" id="KUG24524.1"/>
    </source>
</evidence>
<feature type="domain" description="SpoVT-AbrB" evidence="2">
    <location>
        <begin position="4"/>
        <end position="44"/>
    </location>
</feature>
<dbReference type="AlphaFoldDB" id="A0A0W8FUJ3"/>
<evidence type="ECO:0000259" key="2">
    <source>
        <dbReference type="PROSITE" id="PS51740"/>
    </source>
</evidence>